<evidence type="ECO:0008006" key="3">
    <source>
        <dbReference type="Google" id="ProtNLM"/>
    </source>
</evidence>
<dbReference type="HOGENOM" id="CLU_080982_0_0_4"/>
<dbReference type="EMBL" id="AP014568">
    <property type="protein sequence ID" value="BAO81050.1"/>
    <property type="molecule type" value="Genomic_DNA"/>
</dbReference>
<dbReference type="Gene3D" id="3.30.70.1210">
    <property type="entry name" value="Crispr-associated protein, domain 2"/>
    <property type="match status" value="1"/>
</dbReference>
<sequence>MFISRVEIPWEAARNPYDLHRQLWRLFPGEDRETRECSEQDRQGFLFRIEDQSTGRPTRLLVQSRRTPTRADGLLLFGSREIQPTPSTGQRLAFLLTANPVKTITDAERDAKPGKQSEKCRVPLIKEDDQRSWLVRKLASAATLESADILPHAPLYFRKVKRAGKLVTCTFEGVLRVNEPKWLAHLLENGVGPAKSFGCGLLLVRRLG</sequence>
<dbReference type="RefSeq" id="WP_045531461.1">
    <property type="nucleotide sequence ID" value="NZ_AP014568.1"/>
</dbReference>
<dbReference type="Proteomes" id="UP000067461">
    <property type="component" value="Chromosome"/>
</dbReference>
<evidence type="ECO:0000313" key="1">
    <source>
        <dbReference type="EMBL" id="BAO81050.1"/>
    </source>
</evidence>
<dbReference type="SUPFAM" id="SSF117987">
    <property type="entry name" value="CRISPR-associated protein"/>
    <property type="match status" value="2"/>
</dbReference>
<dbReference type="Pfam" id="PF08798">
    <property type="entry name" value="CRISPR_assoc"/>
    <property type="match status" value="1"/>
</dbReference>
<reference evidence="1 2" key="1">
    <citation type="journal article" date="2014" name="Nat. Commun.">
        <title>Physiological and genomic features of highly alkaliphilic hydrogen-utilizing Betaproteobacteria from a continental serpentinizing site.</title>
        <authorList>
            <person name="Suzuki S."/>
            <person name="Kuenen J.G."/>
            <person name="Schipper K."/>
            <person name="van der Velde S."/>
            <person name="Ishii S."/>
            <person name="Wu A."/>
            <person name="Sorokin D.Y."/>
            <person name="Tenney A."/>
            <person name="Meng X.Y."/>
            <person name="Morrill P.L."/>
            <person name="Kamagata Y."/>
            <person name="Muyzer G."/>
            <person name="Nealson K.H."/>
        </authorList>
    </citation>
    <scope>NUCLEOTIDE SEQUENCE [LARGE SCALE GENOMIC DNA]</scope>
    <source>
        <strain evidence="1 2">A1</strain>
    </source>
</reference>
<evidence type="ECO:0000313" key="2">
    <source>
        <dbReference type="Proteomes" id="UP000067461"/>
    </source>
</evidence>
<name>A0A060NJ25_9BURK</name>
<dbReference type="InterPro" id="IPR010179">
    <property type="entry name" value="CRISPR-assoc_prot_Cse3"/>
</dbReference>
<dbReference type="CDD" id="cd09727">
    <property type="entry name" value="Cas6_I-E"/>
    <property type="match status" value="1"/>
</dbReference>
<dbReference type="SMART" id="SM01101">
    <property type="entry name" value="CRISPR_assoc"/>
    <property type="match status" value="1"/>
</dbReference>
<gene>
    <name evidence="1" type="ORF">SRAA_1196</name>
</gene>
<organism evidence="1 2">
    <name type="scientific">Serpentinimonas raichei</name>
    <dbReference type="NCBI Taxonomy" id="1458425"/>
    <lineage>
        <taxon>Bacteria</taxon>
        <taxon>Pseudomonadati</taxon>
        <taxon>Pseudomonadota</taxon>
        <taxon>Betaproteobacteria</taxon>
        <taxon>Burkholderiales</taxon>
        <taxon>Comamonadaceae</taxon>
        <taxon>Serpentinimonas</taxon>
    </lineage>
</organism>
<protein>
    <recommendedName>
        <fullName evidence="3">Type I-E CRISPR-associated protein Cas6/Cse3/CasE</fullName>
    </recommendedName>
</protein>
<dbReference type="STRING" id="1458425.SRAA_1196"/>
<dbReference type="KEGG" id="cbaa:SRAA_1196"/>
<proteinExistence type="predicted"/>
<keyword evidence="2" id="KW-1185">Reference proteome</keyword>
<dbReference type="OrthoDB" id="9795689at2"/>
<dbReference type="NCBIfam" id="TIGR01907">
    <property type="entry name" value="casE_Cse3"/>
    <property type="match status" value="1"/>
</dbReference>
<accession>A0A060NJ25</accession>
<dbReference type="AlphaFoldDB" id="A0A060NJ25"/>
<dbReference type="Gene3D" id="3.30.70.1200">
    <property type="entry name" value="Crispr-associated protein, domain 1"/>
    <property type="match status" value="1"/>
</dbReference>